<organism evidence="14 15">
    <name type="scientific">Streptomyces erythrochromogenes</name>
    <dbReference type="NCBI Taxonomy" id="285574"/>
    <lineage>
        <taxon>Bacteria</taxon>
        <taxon>Bacillati</taxon>
        <taxon>Actinomycetota</taxon>
        <taxon>Actinomycetes</taxon>
        <taxon>Kitasatosporales</taxon>
        <taxon>Streptomycetaceae</taxon>
        <taxon>Streptomyces</taxon>
    </lineage>
</organism>
<dbReference type="PANTHER" id="PTHR28037">
    <property type="entry name" value="ALCOHOL O-ACETYLTRANSFERASE 1-RELATED"/>
    <property type="match status" value="1"/>
</dbReference>
<evidence type="ECO:0000313" key="15">
    <source>
        <dbReference type="Proteomes" id="UP001432312"/>
    </source>
</evidence>
<dbReference type="InterPro" id="IPR023213">
    <property type="entry name" value="CAT-like_dom_sf"/>
</dbReference>
<evidence type="ECO:0000256" key="9">
    <source>
        <dbReference type="ARBA" id="ARBA00030465"/>
    </source>
</evidence>
<feature type="domain" description="Phthiocerol/phthiodiolone dimycocerosyl transferase C-terminal" evidence="13">
    <location>
        <begin position="223"/>
        <end position="381"/>
    </location>
</feature>
<evidence type="ECO:0000256" key="7">
    <source>
        <dbReference type="ARBA" id="ARBA00022679"/>
    </source>
</evidence>
<dbReference type="Gene3D" id="3.30.559.10">
    <property type="entry name" value="Chloramphenicol acetyltransferase-like domain"/>
    <property type="match status" value="1"/>
</dbReference>
<dbReference type="SUPFAM" id="SSF52777">
    <property type="entry name" value="CoA-dependent acyltransferases"/>
    <property type="match status" value="2"/>
</dbReference>
<accession>A0ABZ1QLZ4</accession>
<evidence type="ECO:0000256" key="8">
    <source>
        <dbReference type="ARBA" id="ARBA00023315"/>
    </source>
</evidence>
<evidence type="ECO:0000256" key="12">
    <source>
        <dbReference type="SAM" id="MobiDB-lite"/>
    </source>
</evidence>
<dbReference type="EC" id="2.3.1.282" evidence="5"/>
<comment type="catalytic activity">
    <reaction evidence="2">
        <text>2 a mycocerosyl-[mycocerosic acid synthase] + a phenolphthiocerol = a dimycocerosyl phenolphthiocerol + 2 holo-[mycocerosic acid synthase].</text>
        <dbReference type="EC" id="2.3.1.282"/>
    </reaction>
</comment>
<feature type="compositionally biased region" description="Low complexity" evidence="12">
    <location>
        <begin position="158"/>
        <end position="174"/>
    </location>
</feature>
<evidence type="ECO:0000256" key="2">
    <source>
        <dbReference type="ARBA" id="ARBA00000625"/>
    </source>
</evidence>
<dbReference type="InterPro" id="IPR052058">
    <property type="entry name" value="Alcohol_O-acetyltransferase"/>
</dbReference>
<keyword evidence="8" id="KW-0012">Acyltransferase</keyword>
<gene>
    <name evidence="14" type="ORF">OHA91_36065</name>
</gene>
<dbReference type="Proteomes" id="UP001432312">
    <property type="component" value="Chromosome"/>
</dbReference>
<comment type="catalytic activity">
    <reaction evidence="3">
        <text>2 a mycocerosyl-[mycocerosic acid synthase] + a phthiodiolone = a dimycocerosyl phthiodiolone + 2 holo-[mycocerosic acid synthase].</text>
        <dbReference type="EC" id="2.3.1.282"/>
    </reaction>
</comment>
<dbReference type="Gene3D" id="3.30.559.30">
    <property type="entry name" value="Nonribosomal peptide synthetase, condensation domain"/>
    <property type="match status" value="1"/>
</dbReference>
<keyword evidence="7" id="KW-0808">Transferase</keyword>
<protein>
    <recommendedName>
        <fullName evidence="6">Phthiocerol/phthiodiolone dimycocerosyl transferase</fullName>
        <ecNumber evidence="5">2.3.1.282</ecNumber>
    </recommendedName>
    <alternativeName>
        <fullName evidence="11">Acyltransferase PapA5</fullName>
    </alternativeName>
    <alternativeName>
        <fullName evidence="9">Phthiocerol/phthiodiolone O-acyltransferase</fullName>
    </alternativeName>
    <alternativeName>
        <fullName evidence="10">Polyketide synthase-associated protein A5</fullName>
    </alternativeName>
</protein>
<evidence type="ECO:0000256" key="6">
    <source>
        <dbReference type="ARBA" id="ARBA00013449"/>
    </source>
</evidence>
<dbReference type="InterPro" id="IPR031641">
    <property type="entry name" value="PapA_C"/>
</dbReference>
<dbReference type="GeneID" id="95501585"/>
<evidence type="ECO:0000256" key="11">
    <source>
        <dbReference type="ARBA" id="ARBA00033407"/>
    </source>
</evidence>
<comment type="catalytic activity">
    <reaction evidence="1">
        <text>2 a mycocerosyl-[mycocerosic acid synthase] + a phthiocerol = a dimycocerosyl phthiocerol + 2 holo-[mycocerosic acid synthase].</text>
        <dbReference type="EC" id="2.3.1.282"/>
    </reaction>
</comment>
<evidence type="ECO:0000256" key="3">
    <source>
        <dbReference type="ARBA" id="ARBA00001907"/>
    </source>
</evidence>
<evidence type="ECO:0000313" key="14">
    <source>
        <dbReference type="EMBL" id="WUN83454.1"/>
    </source>
</evidence>
<reference evidence="14" key="1">
    <citation type="submission" date="2022-10" db="EMBL/GenBank/DDBJ databases">
        <title>The complete genomes of actinobacterial strains from the NBC collection.</title>
        <authorList>
            <person name="Joergensen T.S."/>
            <person name="Alvarez Arevalo M."/>
            <person name="Sterndorff E.B."/>
            <person name="Faurdal D."/>
            <person name="Vuksanovic O."/>
            <person name="Mourched A.-S."/>
            <person name="Charusanti P."/>
            <person name="Shaw S."/>
            <person name="Blin K."/>
            <person name="Weber T."/>
        </authorList>
    </citation>
    <scope>NUCLEOTIDE SEQUENCE</scope>
    <source>
        <strain evidence="14">NBC_00303</strain>
    </source>
</reference>
<evidence type="ECO:0000256" key="5">
    <source>
        <dbReference type="ARBA" id="ARBA00012866"/>
    </source>
</evidence>
<dbReference type="Pfam" id="PF16911">
    <property type="entry name" value="PapA_C"/>
    <property type="match status" value="1"/>
</dbReference>
<comment type="similarity">
    <text evidence="4">Belongs to the acyltransferase PapA5 family.</text>
</comment>
<keyword evidence="15" id="KW-1185">Reference proteome</keyword>
<sequence>MSAADVPRRLSDIEAAFAYTHALMAGTTQVTTRLSLGEAVPDGVVERAVARWEQDVPLLRLRIEERPDGLWFREAPGAAAERVRRGAPPGARTPDDVLRAELNDVLPTGGPLWRLRVVREARETHLFFTRNHAISDGHSTGAVLRALLDHLPGPPYGPSGRRAGPPPEAAGAGPFEDVRRLPPDADALEYLPPAVPAPGACAPPAADPAPVPFDATARWADRTADFTALDLSAEQTGRLRSRCRAAGVSVNQFLGAALAESWTRVTGRADVRLLTAVSLRGRYPGPLPDVGCFISVAGVAVEPHAAGTTETARRYGAALRAADARWRPPRRGHAEIRRAVARTAGAAEASGICLTNVGVADTAFGAHAARVTGFRTVVNRTGGNYGLVLHAATFAGALSLALAHGVPATGRATARAVSRELRARLLQPAPAPTGSSVGVPRVSPAAGPGPADRESALRTRAAGAG</sequence>
<feature type="region of interest" description="Disordered" evidence="12">
    <location>
        <begin position="427"/>
        <end position="465"/>
    </location>
</feature>
<dbReference type="EMBL" id="CP108036">
    <property type="protein sequence ID" value="WUN83454.1"/>
    <property type="molecule type" value="Genomic_DNA"/>
</dbReference>
<feature type="region of interest" description="Disordered" evidence="12">
    <location>
        <begin position="153"/>
        <end position="178"/>
    </location>
</feature>
<evidence type="ECO:0000256" key="1">
    <source>
        <dbReference type="ARBA" id="ARBA00000026"/>
    </source>
</evidence>
<name>A0ABZ1QLZ4_9ACTN</name>
<proteinExistence type="inferred from homology"/>
<evidence type="ECO:0000256" key="10">
    <source>
        <dbReference type="ARBA" id="ARBA00032317"/>
    </source>
</evidence>
<evidence type="ECO:0000256" key="4">
    <source>
        <dbReference type="ARBA" id="ARBA00006558"/>
    </source>
</evidence>
<evidence type="ECO:0000259" key="13">
    <source>
        <dbReference type="Pfam" id="PF16911"/>
    </source>
</evidence>
<dbReference type="RefSeq" id="WP_266505137.1">
    <property type="nucleotide sequence ID" value="NZ_CP108036.1"/>
</dbReference>
<dbReference type="PANTHER" id="PTHR28037:SF1">
    <property type="entry name" value="ALCOHOL O-ACETYLTRANSFERASE 1-RELATED"/>
    <property type="match status" value="1"/>
</dbReference>